<proteinExistence type="predicted"/>
<reference evidence="1 2" key="1">
    <citation type="submission" date="2018-06" db="EMBL/GenBank/DDBJ databases">
        <title>Echinicola strongylocentroti sp. nov., isolated from a sea urchin Strongylocentrotus intermedius.</title>
        <authorList>
            <person name="Bae S.S."/>
        </authorList>
    </citation>
    <scope>NUCLEOTIDE SEQUENCE [LARGE SCALE GENOMIC DNA]</scope>
    <source>
        <strain evidence="1 2">MEBiC08714</strain>
    </source>
</reference>
<evidence type="ECO:0000313" key="2">
    <source>
        <dbReference type="Proteomes" id="UP000248688"/>
    </source>
</evidence>
<protein>
    <submittedName>
        <fullName evidence="1">Uncharacterized protein</fullName>
    </submittedName>
</protein>
<name>A0A2Z4IJ53_9BACT</name>
<accession>A0A2Z4IJ53</accession>
<dbReference type="Proteomes" id="UP000248688">
    <property type="component" value="Chromosome"/>
</dbReference>
<keyword evidence="2" id="KW-1185">Reference proteome</keyword>
<evidence type="ECO:0000313" key="1">
    <source>
        <dbReference type="EMBL" id="AWW31172.1"/>
    </source>
</evidence>
<dbReference type="EMBL" id="CP030041">
    <property type="protein sequence ID" value="AWW31172.1"/>
    <property type="molecule type" value="Genomic_DNA"/>
</dbReference>
<sequence length="136" mass="15575">MDLPCDRDPSPILISTRWLRPKSEWVSLFHDASQLTFLTTSTIGWKTGIPRAVIRKRYLFWLRGLIVLAQLGYLRKYTTTWNNDDNLSIRNLLIGSALQVLGVKKLKSGWAKRQACLTKCCPKRMLAAQEGLPAFR</sequence>
<dbReference type="AlphaFoldDB" id="A0A2Z4IJ53"/>
<dbReference type="KEGG" id="est:DN752_14125"/>
<organism evidence="1 2">
    <name type="scientific">Echinicola strongylocentroti</name>
    <dbReference type="NCBI Taxonomy" id="1795355"/>
    <lineage>
        <taxon>Bacteria</taxon>
        <taxon>Pseudomonadati</taxon>
        <taxon>Bacteroidota</taxon>
        <taxon>Cytophagia</taxon>
        <taxon>Cytophagales</taxon>
        <taxon>Cyclobacteriaceae</taxon>
        <taxon>Echinicola</taxon>
    </lineage>
</organism>
<gene>
    <name evidence="1" type="ORF">DN752_14125</name>
</gene>